<name>A0A2C6KY35_9APIC</name>
<dbReference type="RefSeq" id="XP_067922557.1">
    <property type="nucleotide sequence ID" value="XM_068065467.1"/>
</dbReference>
<dbReference type="GeneID" id="94428678"/>
<proteinExistence type="predicted"/>
<dbReference type="Proteomes" id="UP000221165">
    <property type="component" value="Unassembled WGS sequence"/>
</dbReference>
<comment type="caution">
    <text evidence="1">The sequence shown here is derived from an EMBL/GenBank/DDBJ whole genome shotgun (WGS) entry which is preliminary data.</text>
</comment>
<organism evidence="1 2">
    <name type="scientific">Cystoisospora suis</name>
    <dbReference type="NCBI Taxonomy" id="483139"/>
    <lineage>
        <taxon>Eukaryota</taxon>
        <taxon>Sar</taxon>
        <taxon>Alveolata</taxon>
        <taxon>Apicomplexa</taxon>
        <taxon>Conoidasida</taxon>
        <taxon>Coccidia</taxon>
        <taxon>Eucoccidiorida</taxon>
        <taxon>Eimeriorina</taxon>
        <taxon>Sarcocystidae</taxon>
        <taxon>Cystoisospora</taxon>
    </lineage>
</organism>
<dbReference type="AlphaFoldDB" id="A0A2C6KY35"/>
<dbReference type="EMBL" id="MIGC01002564">
    <property type="protein sequence ID" value="PHJ20872.1"/>
    <property type="molecule type" value="Genomic_DNA"/>
</dbReference>
<protein>
    <submittedName>
        <fullName evidence="1">Uncharacterized protein</fullName>
    </submittedName>
</protein>
<keyword evidence="2" id="KW-1185">Reference proteome</keyword>
<gene>
    <name evidence="1" type="ORF">CSUI_005290</name>
</gene>
<reference evidence="1 2" key="1">
    <citation type="journal article" date="2017" name="Int. J. Parasitol.">
        <title>The genome of the protozoan parasite Cystoisospora suis and a reverse vaccinology approach to identify vaccine candidates.</title>
        <authorList>
            <person name="Palmieri N."/>
            <person name="Shrestha A."/>
            <person name="Ruttkowski B."/>
            <person name="Beck T."/>
            <person name="Vogl C."/>
            <person name="Tomley F."/>
            <person name="Blake D.P."/>
            <person name="Joachim A."/>
        </authorList>
    </citation>
    <scope>NUCLEOTIDE SEQUENCE [LARGE SCALE GENOMIC DNA]</scope>
    <source>
        <strain evidence="1 2">Wien I</strain>
    </source>
</reference>
<sequence>MCPECERQDWRRSLVMFRSPDGSDSCDWPCSVGFGVYPGLSSVDLCFGHARGGETPYTEAAMAS</sequence>
<dbReference type="VEuPathDB" id="ToxoDB:CSUI_005290"/>
<evidence type="ECO:0000313" key="2">
    <source>
        <dbReference type="Proteomes" id="UP000221165"/>
    </source>
</evidence>
<evidence type="ECO:0000313" key="1">
    <source>
        <dbReference type="EMBL" id="PHJ20872.1"/>
    </source>
</evidence>
<accession>A0A2C6KY35</accession>